<feature type="domain" description="Laminin G" evidence="2">
    <location>
        <begin position="51"/>
        <end position="229"/>
    </location>
</feature>
<dbReference type="PROSITE" id="PS50025">
    <property type="entry name" value="LAM_G_DOMAIN"/>
    <property type="match status" value="2"/>
</dbReference>
<evidence type="ECO:0000259" key="2">
    <source>
        <dbReference type="PROSITE" id="PS50025"/>
    </source>
</evidence>
<name>A0A814GD89_9BILA</name>
<protein>
    <recommendedName>
        <fullName evidence="2">Laminin G domain-containing protein</fullName>
    </recommendedName>
</protein>
<dbReference type="PANTHER" id="PTHR15036">
    <property type="entry name" value="PIKACHURIN-LIKE PROTEIN"/>
    <property type="match status" value="1"/>
</dbReference>
<evidence type="ECO:0000256" key="1">
    <source>
        <dbReference type="PROSITE-ProRule" id="PRU00122"/>
    </source>
</evidence>
<dbReference type="SUPFAM" id="SSF49899">
    <property type="entry name" value="Concanavalin A-like lectins/glucanases"/>
    <property type="match status" value="2"/>
</dbReference>
<evidence type="ECO:0000313" key="4">
    <source>
        <dbReference type="Proteomes" id="UP000663860"/>
    </source>
</evidence>
<dbReference type="SMART" id="SM00282">
    <property type="entry name" value="LamG"/>
    <property type="match status" value="2"/>
</dbReference>
<feature type="domain" description="Laminin G" evidence="2">
    <location>
        <begin position="321"/>
        <end position="498"/>
    </location>
</feature>
<dbReference type="GO" id="GO:0016020">
    <property type="term" value="C:membrane"/>
    <property type="evidence" value="ECO:0007669"/>
    <property type="project" value="UniProtKB-SubCell"/>
</dbReference>
<dbReference type="PANTHER" id="PTHR15036:SF85">
    <property type="entry name" value="SP2353, ISOFORM A"/>
    <property type="match status" value="1"/>
</dbReference>
<evidence type="ECO:0000313" key="3">
    <source>
        <dbReference type="EMBL" id="CAF0994454.1"/>
    </source>
</evidence>
<dbReference type="Proteomes" id="UP000663860">
    <property type="component" value="Unassembled WGS sequence"/>
</dbReference>
<comment type="caution">
    <text evidence="3">The sequence shown here is derived from an EMBL/GenBank/DDBJ whole genome shotgun (WGS) entry which is preliminary data.</text>
</comment>
<keyword evidence="1" id="KW-1015">Disulfide bond</keyword>
<comment type="caution">
    <text evidence="1">Lacks conserved residue(s) required for the propagation of feature annotation.</text>
</comment>
<organism evidence="3 4">
    <name type="scientific">Adineta steineri</name>
    <dbReference type="NCBI Taxonomy" id="433720"/>
    <lineage>
        <taxon>Eukaryota</taxon>
        <taxon>Metazoa</taxon>
        <taxon>Spiralia</taxon>
        <taxon>Gnathifera</taxon>
        <taxon>Rotifera</taxon>
        <taxon>Eurotatoria</taxon>
        <taxon>Bdelloidea</taxon>
        <taxon>Adinetida</taxon>
        <taxon>Adinetidae</taxon>
        <taxon>Adineta</taxon>
    </lineage>
</organism>
<dbReference type="InterPro" id="IPR013320">
    <property type="entry name" value="ConA-like_dom_sf"/>
</dbReference>
<dbReference type="EMBL" id="CAJNOE010000160">
    <property type="protein sequence ID" value="CAF0994454.1"/>
    <property type="molecule type" value="Genomic_DNA"/>
</dbReference>
<dbReference type="Gene3D" id="2.60.120.200">
    <property type="match status" value="2"/>
</dbReference>
<accession>A0A814GD89</accession>
<proteinExistence type="predicted"/>
<gene>
    <name evidence="3" type="ORF">IZO911_LOCUS17288</name>
</gene>
<reference evidence="3" key="1">
    <citation type="submission" date="2021-02" db="EMBL/GenBank/DDBJ databases">
        <authorList>
            <person name="Nowell W R."/>
        </authorList>
    </citation>
    <scope>NUCLEOTIDE SEQUENCE</scope>
</reference>
<feature type="disulfide bond" evidence="1">
    <location>
        <begin position="471"/>
        <end position="498"/>
    </location>
</feature>
<dbReference type="CDD" id="cd00110">
    <property type="entry name" value="LamG"/>
    <property type="match status" value="2"/>
</dbReference>
<dbReference type="AlphaFoldDB" id="A0A814GD89"/>
<dbReference type="Pfam" id="PF02210">
    <property type="entry name" value="Laminin_G_2"/>
    <property type="match status" value="2"/>
</dbReference>
<dbReference type="InterPro" id="IPR050372">
    <property type="entry name" value="Neurexin-related_CASP"/>
</dbReference>
<dbReference type="InterPro" id="IPR001791">
    <property type="entry name" value="Laminin_G"/>
</dbReference>
<sequence length="504" mass="59243">MNDIRHNAVELFNLSEYYGYPCQSNPCPSNQQCYQRESNNYTCIEQSKHHDASLELDGTVNVIYSYTPLNLNRNYFDLLLKTKHSSGLIFYIGETSISFFSKYISLILVNGFLQFETKIDINSSVVVVKSRIRIDDGRWHRVEIERFRRRIIMKLDDSHRYQTVLLSKETEFYPNPSYIYIGGYNRLCNYDEQHCRSYRGCLNNVTIDHNYLSLIKESPVISYELFSSNILWPRSFTFIGNLPNQYRSTNSHIIEGFQGAIQKIILNNHSINDIRHNAVELFNLSEYYGYPCQSNPCPSNQQCYQRELNNYTCIEQSKHQDASLELDGTVNVIYSYTPLNLNRNYFDLLLKTKHSSGLIFYIGETSISFFSKYLSLILINGFLQFETKIDINSSVVVVKSRIRIDDGRWHRVEIERFRRRIIMKLDDSHRYQTVLLSKETEFYPNPSYIYIGGYNRLCNYDEQHCRSYRGCLNNITIDHNYLSLIKGDINQHRLLKPCSSNLTK</sequence>